<evidence type="ECO:0000259" key="1">
    <source>
        <dbReference type="Pfam" id="PF08421"/>
    </source>
</evidence>
<dbReference type="PANTHER" id="PTHR43861">
    <property type="entry name" value="TRANS-ACONITATE 2-METHYLTRANSFERASE-RELATED"/>
    <property type="match status" value="1"/>
</dbReference>
<proteinExistence type="predicted"/>
<evidence type="ECO:0000259" key="2">
    <source>
        <dbReference type="Pfam" id="PF08484"/>
    </source>
</evidence>
<dbReference type="Gene3D" id="6.20.50.110">
    <property type="entry name" value="Methyltransferase, zinc-binding domain"/>
    <property type="match status" value="1"/>
</dbReference>
<organism evidence="3 4">
    <name type="scientific">Roseospira navarrensis</name>
    <dbReference type="NCBI Taxonomy" id="140058"/>
    <lineage>
        <taxon>Bacteria</taxon>
        <taxon>Pseudomonadati</taxon>
        <taxon>Pseudomonadota</taxon>
        <taxon>Alphaproteobacteria</taxon>
        <taxon>Rhodospirillales</taxon>
        <taxon>Rhodospirillaceae</taxon>
        <taxon>Roseospira</taxon>
    </lineage>
</organism>
<dbReference type="AlphaFoldDB" id="A0A7X2D3H9"/>
<dbReference type="InterPro" id="IPR038576">
    <property type="entry name" value="Methyltransf_Zn-bd_dom_put_sf"/>
</dbReference>
<dbReference type="GO" id="GO:0008168">
    <property type="term" value="F:methyltransferase activity"/>
    <property type="evidence" value="ECO:0007669"/>
    <property type="project" value="UniProtKB-KW"/>
</dbReference>
<dbReference type="Gene3D" id="3.40.50.150">
    <property type="entry name" value="Vaccinia Virus protein VP39"/>
    <property type="match status" value="1"/>
</dbReference>
<dbReference type="RefSeq" id="WP_153344877.1">
    <property type="nucleotide sequence ID" value="NZ_WIVE01000042.1"/>
</dbReference>
<dbReference type="Pfam" id="PF08484">
    <property type="entry name" value="Methyltransf_14"/>
    <property type="match status" value="1"/>
</dbReference>
<dbReference type="InterPro" id="IPR013691">
    <property type="entry name" value="MeTrfase_14"/>
</dbReference>
<comment type="caution">
    <text evidence="3">The sequence shown here is derived from an EMBL/GenBank/DDBJ whole genome shotgun (WGS) entry which is preliminary data.</text>
</comment>
<dbReference type="OrthoDB" id="9815644at2"/>
<feature type="domain" description="C-methyltransferase" evidence="2">
    <location>
        <begin position="252"/>
        <end position="409"/>
    </location>
</feature>
<keyword evidence="3" id="KW-0489">Methyltransferase</keyword>
<dbReference type="SUPFAM" id="SSF53335">
    <property type="entry name" value="S-adenosyl-L-methionine-dependent methyltransferases"/>
    <property type="match status" value="1"/>
</dbReference>
<protein>
    <submittedName>
        <fullName evidence="3">Methyltransferase domain-containing protein</fullName>
    </submittedName>
</protein>
<keyword evidence="3" id="KW-0808">Transferase</keyword>
<dbReference type="InterPro" id="IPR013630">
    <property type="entry name" value="Methyltransf_Zn-bd_dom_put"/>
</dbReference>
<dbReference type="GO" id="GO:0032259">
    <property type="term" value="P:methylation"/>
    <property type="evidence" value="ECO:0007669"/>
    <property type="project" value="UniProtKB-KW"/>
</dbReference>
<reference evidence="3 4" key="1">
    <citation type="submission" date="2019-10" db="EMBL/GenBank/DDBJ databases">
        <title>Draft whole-genome sequence of the purple nonsulfur photosynthetic bacterium Roseospira navarrensis DSM 15114.</title>
        <authorList>
            <person name="Kyndt J.A."/>
            <person name="Meyer T.E."/>
        </authorList>
    </citation>
    <scope>NUCLEOTIDE SEQUENCE [LARGE SCALE GENOMIC DNA]</scope>
    <source>
        <strain evidence="3 4">DSM 15114</strain>
    </source>
</reference>
<keyword evidence="4" id="KW-1185">Reference proteome</keyword>
<sequence>MTASHSHPITACQICGSADLASLLFLGYVPPVNTMPPLGERADEQPAFPLELLRCGDCGLVQIGQEVSAEVLFPHSYPYLSGTTKILSRNFADLQAEAQDILGLSADDLVIDVGSNDGTLLANFHTAGNRVLGIEPSQAGDVARRNGIETLTAYFGRETAARVAESHGTAKLVTAANVFAHIAQPHEVTAGIVDLLAPDGVFVSESHYLLDLVQTVQYDTIYHEHLRYYALGSLMRLLGDHGLEVFHVKRIPTHGGSIRVYAARPGTYDVRPSVAERLADEAAAGITDGSALQTFREAVVRSKVELYALLNDIRKPGVRIVGIGAPSRASTLIAYTGLDDGMVEAVLEVSSSHKLNKYIPGTRIPVVDEAMLFDEQPDYALLLSWHIADELAEVLRRKGYRGRFIAPLPTPRIIE</sequence>
<dbReference type="PANTHER" id="PTHR43861:SF5">
    <property type="entry name" value="BLL5978 PROTEIN"/>
    <property type="match status" value="1"/>
</dbReference>
<dbReference type="Proteomes" id="UP000434582">
    <property type="component" value="Unassembled WGS sequence"/>
</dbReference>
<dbReference type="Gene3D" id="3.40.50.720">
    <property type="entry name" value="NAD(P)-binding Rossmann-like Domain"/>
    <property type="match status" value="1"/>
</dbReference>
<name>A0A7X2D3H9_9PROT</name>
<dbReference type="Gene3D" id="6.10.250.3100">
    <property type="match status" value="1"/>
</dbReference>
<evidence type="ECO:0000313" key="4">
    <source>
        <dbReference type="Proteomes" id="UP000434582"/>
    </source>
</evidence>
<dbReference type="Pfam" id="PF13489">
    <property type="entry name" value="Methyltransf_23"/>
    <property type="match status" value="1"/>
</dbReference>
<evidence type="ECO:0000313" key="3">
    <source>
        <dbReference type="EMBL" id="MQX37419.1"/>
    </source>
</evidence>
<feature type="domain" description="Methyltransferase putative zinc binding" evidence="1">
    <location>
        <begin position="12"/>
        <end position="73"/>
    </location>
</feature>
<accession>A0A7X2D3H9</accession>
<dbReference type="Pfam" id="PF08421">
    <property type="entry name" value="Methyltransf_13"/>
    <property type="match status" value="1"/>
</dbReference>
<gene>
    <name evidence="3" type="ORF">GHC57_12910</name>
</gene>
<dbReference type="InterPro" id="IPR029063">
    <property type="entry name" value="SAM-dependent_MTases_sf"/>
</dbReference>
<dbReference type="EMBL" id="WIVE01000042">
    <property type="protein sequence ID" value="MQX37419.1"/>
    <property type="molecule type" value="Genomic_DNA"/>
</dbReference>